<evidence type="ECO:0000313" key="1">
    <source>
        <dbReference type="EMBL" id="AUN99855.1"/>
    </source>
</evidence>
<proteinExistence type="predicted"/>
<dbReference type="OrthoDB" id="5291112at2"/>
<sequence>MNKSFYLLPILLVTLISCSGMGKKGAVSKLPSEDGAFSYTDKNGEFYVRISAGLDKDNKNFSTKRVMEIPNRQKDKILEQSVAISTLGSVKKNIILRPKISQYNVWFDGKKYASELKINAAKKAIDLKMTSPESQWNGTKQVKFPSTKMLPCFFSQIIECAKVSGFISKASDKKSGSTKMLVIWEGYPYLNETFSDFPSELFSEAVLEYDGKTKESERRFNLRVAGQSIFYILNDKDVMIKMFWVSQGISMVSKSVAKETSAEDGGSFE</sequence>
<dbReference type="RefSeq" id="WP_102245144.1">
    <property type="nucleotide sequence ID" value="NZ_CP025704.1"/>
</dbReference>
<reference evidence="1 2" key="1">
    <citation type="submission" date="2018-01" db="EMBL/GenBank/DDBJ databases">
        <title>Complete genome sequence of Bacteriovorax stolpii DSM12778.</title>
        <authorList>
            <person name="Tang B."/>
            <person name="Chang J."/>
        </authorList>
    </citation>
    <scope>NUCLEOTIDE SEQUENCE [LARGE SCALE GENOMIC DNA]</scope>
    <source>
        <strain evidence="1 2">DSM 12778</strain>
    </source>
</reference>
<name>A0A2K9NXR7_BACTC</name>
<organism evidence="1 2">
    <name type="scientific">Bacteriovorax stolpii</name>
    <name type="common">Bdellovibrio stolpii</name>
    <dbReference type="NCBI Taxonomy" id="960"/>
    <lineage>
        <taxon>Bacteria</taxon>
        <taxon>Pseudomonadati</taxon>
        <taxon>Bdellovibrionota</taxon>
        <taxon>Bacteriovoracia</taxon>
        <taxon>Bacteriovoracales</taxon>
        <taxon>Bacteriovoracaceae</taxon>
        <taxon>Bacteriovorax</taxon>
    </lineage>
</organism>
<dbReference type="EMBL" id="CP025704">
    <property type="protein sequence ID" value="AUN99855.1"/>
    <property type="molecule type" value="Genomic_DNA"/>
</dbReference>
<dbReference type="PROSITE" id="PS51257">
    <property type="entry name" value="PROKAR_LIPOPROTEIN"/>
    <property type="match status" value="1"/>
</dbReference>
<keyword evidence="2" id="KW-1185">Reference proteome</keyword>
<gene>
    <name evidence="1" type="ORF">C0V70_17445</name>
</gene>
<dbReference type="KEGG" id="bsto:C0V70_17445"/>
<accession>A0A2K9NXR7</accession>
<dbReference type="AlphaFoldDB" id="A0A2K9NXR7"/>
<evidence type="ECO:0000313" key="2">
    <source>
        <dbReference type="Proteomes" id="UP000235584"/>
    </source>
</evidence>
<dbReference type="Proteomes" id="UP000235584">
    <property type="component" value="Chromosome"/>
</dbReference>
<protein>
    <submittedName>
        <fullName evidence="1">Uncharacterized protein</fullName>
    </submittedName>
</protein>